<gene>
    <name evidence="9" type="ORF">FEF27_01560</name>
</gene>
<dbReference type="PROSITE" id="PS50850">
    <property type="entry name" value="MFS"/>
    <property type="match status" value="1"/>
</dbReference>
<organism evidence="9 10">
    <name type="scientific">Nesterenkonia sphaerica</name>
    <dbReference type="NCBI Taxonomy" id="1804988"/>
    <lineage>
        <taxon>Bacteria</taxon>
        <taxon>Bacillati</taxon>
        <taxon>Actinomycetota</taxon>
        <taxon>Actinomycetes</taxon>
        <taxon>Micrococcales</taxon>
        <taxon>Micrococcaceae</taxon>
        <taxon>Nesterenkonia</taxon>
    </lineage>
</organism>
<dbReference type="AlphaFoldDB" id="A0A5R9ALQ9"/>
<dbReference type="EMBL" id="VAWA01000002">
    <property type="protein sequence ID" value="TLP79553.1"/>
    <property type="molecule type" value="Genomic_DNA"/>
</dbReference>
<dbReference type="Proteomes" id="UP000306544">
    <property type="component" value="Unassembled WGS sequence"/>
</dbReference>
<feature type="transmembrane region" description="Helical" evidence="7">
    <location>
        <begin position="45"/>
        <end position="69"/>
    </location>
</feature>
<feature type="transmembrane region" description="Helical" evidence="7">
    <location>
        <begin position="236"/>
        <end position="262"/>
    </location>
</feature>
<keyword evidence="10" id="KW-1185">Reference proteome</keyword>
<dbReference type="Gene3D" id="1.20.1250.20">
    <property type="entry name" value="MFS general substrate transporter like domains"/>
    <property type="match status" value="2"/>
</dbReference>
<dbReference type="PROSITE" id="PS00217">
    <property type="entry name" value="SUGAR_TRANSPORT_2"/>
    <property type="match status" value="1"/>
</dbReference>
<reference evidence="9 10" key="1">
    <citation type="submission" date="2019-05" db="EMBL/GenBank/DDBJ databases">
        <title>Nesterenkonia sp. GY239, isolated from the Southern Atlantic Ocean.</title>
        <authorList>
            <person name="Zhang G."/>
        </authorList>
    </citation>
    <scope>NUCLEOTIDE SEQUENCE [LARGE SCALE GENOMIC DNA]</scope>
    <source>
        <strain evidence="9 10">GY239</strain>
    </source>
</reference>
<evidence type="ECO:0000256" key="5">
    <source>
        <dbReference type="ARBA" id="ARBA00022989"/>
    </source>
</evidence>
<feature type="domain" description="Major facilitator superfamily (MFS) profile" evidence="8">
    <location>
        <begin position="8"/>
        <end position="421"/>
    </location>
</feature>
<name>A0A5R9ALQ9_9MICC</name>
<evidence type="ECO:0000256" key="2">
    <source>
        <dbReference type="ARBA" id="ARBA00022448"/>
    </source>
</evidence>
<keyword evidence="5 7" id="KW-1133">Transmembrane helix</keyword>
<feature type="transmembrane region" description="Helical" evidence="7">
    <location>
        <begin position="81"/>
        <end position="99"/>
    </location>
</feature>
<feature type="transmembrane region" description="Helical" evidence="7">
    <location>
        <begin position="329"/>
        <end position="350"/>
    </location>
</feature>
<feature type="transmembrane region" description="Helical" evidence="7">
    <location>
        <begin position="397"/>
        <end position="416"/>
    </location>
</feature>
<feature type="transmembrane region" description="Helical" evidence="7">
    <location>
        <begin position="21"/>
        <end position="39"/>
    </location>
</feature>
<feature type="transmembrane region" description="Helical" evidence="7">
    <location>
        <begin position="105"/>
        <end position="126"/>
    </location>
</feature>
<evidence type="ECO:0000256" key="6">
    <source>
        <dbReference type="ARBA" id="ARBA00023136"/>
    </source>
</evidence>
<evidence type="ECO:0000256" key="3">
    <source>
        <dbReference type="ARBA" id="ARBA00022475"/>
    </source>
</evidence>
<keyword evidence="2" id="KW-0813">Transport</keyword>
<proteinExistence type="predicted"/>
<evidence type="ECO:0000313" key="10">
    <source>
        <dbReference type="Proteomes" id="UP000306544"/>
    </source>
</evidence>
<evidence type="ECO:0000313" key="9">
    <source>
        <dbReference type="EMBL" id="TLP79553.1"/>
    </source>
</evidence>
<dbReference type="InterPro" id="IPR036259">
    <property type="entry name" value="MFS_trans_sf"/>
</dbReference>
<dbReference type="InterPro" id="IPR005829">
    <property type="entry name" value="Sugar_transporter_CS"/>
</dbReference>
<evidence type="ECO:0000259" key="8">
    <source>
        <dbReference type="PROSITE" id="PS50850"/>
    </source>
</evidence>
<dbReference type="PANTHER" id="PTHR43045:SF4">
    <property type="entry name" value="TRANSPORTER YDFJ-RELATED"/>
    <property type="match status" value="1"/>
</dbReference>
<dbReference type="SUPFAM" id="SSF103473">
    <property type="entry name" value="MFS general substrate transporter"/>
    <property type="match status" value="1"/>
</dbReference>
<evidence type="ECO:0000256" key="4">
    <source>
        <dbReference type="ARBA" id="ARBA00022692"/>
    </source>
</evidence>
<feature type="transmembrane region" description="Helical" evidence="7">
    <location>
        <begin position="185"/>
        <end position="207"/>
    </location>
</feature>
<dbReference type="InterPro" id="IPR020846">
    <property type="entry name" value="MFS_dom"/>
</dbReference>
<evidence type="ECO:0000256" key="1">
    <source>
        <dbReference type="ARBA" id="ARBA00004651"/>
    </source>
</evidence>
<comment type="caution">
    <text evidence="9">The sequence shown here is derived from an EMBL/GenBank/DDBJ whole genome shotgun (WGS) entry which is preliminary data.</text>
</comment>
<feature type="transmembrane region" description="Helical" evidence="7">
    <location>
        <begin position="147"/>
        <end position="173"/>
    </location>
</feature>
<keyword evidence="6 7" id="KW-0472">Membrane</keyword>
<dbReference type="GO" id="GO:0022857">
    <property type="term" value="F:transmembrane transporter activity"/>
    <property type="evidence" value="ECO:0007669"/>
    <property type="project" value="InterPro"/>
</dbReference>
<dbReference type="InterPro" id="IPR011701">
    <property type="entry name" value="MFS"/>
</dbReference>
<keyword evidence="4 7" id="KW-0812">Transmembrane</keyword>
<dbReference type="PANTHER" id="PTHR43045">
    <property type="entry name" value="SHIKIMATE TRANSPORTER"/>
    <property type="match status" value="1"/>
</dbReference>
<accession>A0A5R9ALQ9</accession>
<dbReference type="GO" id="GO:0005886">
    <property type="term" value="C:plasma membrane"/>
    <property type="evidence" value="ECO:0007669"/>
    <property type="project" value="UniProtKB-SubCell"/>
</dbReference>
<sequence length="431" mass="46647">MDPRAKKAAHGAFTGFFLDMYDIYLPVIALGPAMIYFLSSEMPPAQAAIVTSLIFVSTLLGRPIGALIFGRYADRIGRKKVNLIAVSGYGILSFAMAALPGYEAWGIAAVILFIVLRLVDGIFVGGSYSAASPLAMEYMPREKRGVWGAYIMLGFPAAFVAISLLTFVMLQIAPADGLDSPYVQWGWRIPFIIGGILALLYVWWYAVSVDESDLFTKTGGTKSPLKTLFSGNSLKAFIQVFVLMSGFWLSLYTVTAILPSLLQSQVGLIPTQVTVLLVVAFVALAVGYMVAGAVSQRIGRRPFLVLSGFGATVVGTGLYYWMLAAPPESFLGLAVLVSAIVWVVVWFWGLTTTYINERFRTGVRASGFGLGYSVAVIPPSFYAFYQAGLERFMPFEFTVLPLLMIGGILVSAGALLGPETKHIEFTADPES</sequence>
<keyword evidence="3" id="KW-1003">Cell membrane</keyword>
<protein>
    <submittedName>
        <fullName evidence="9">MHS family MFS transporter</fullName>
    </submittedName>
</protein>
<dbReference type="Pfam" id="PF07690">
    <property type="entry name" value="MFS_1"/>
    <property type="match status" value="1"/>
</dbReference>
<dbReference type="OrthoDB" id="8953821at2"/>
<evidence type="ECO:0000256" key="7">
    <source>
        <dbReference type="SAM" id="Phobius"/>
    </source>
</evidence>
<feature type="transmembrane region" description="Helical" evidence="7">
    <location>
        <begin position="303"/>
        <end position="323"/>
    </location>
</feature>
<feature type="transmembrane region" description="Helical" evidence="7">
    <location>
        <begin position="362"/>
        <end position="385"/>
    </location>
</feature>
<comment type="subcellular location">
    <subcellularLocation>
        <location evidence="1">Cell membrane</location>
        <topology evidence="1">Multi-pass membrane protein</topology>
    </subcellularLocation>
</comment>
<feature type="transmembrane region" description="Helical" evidence="7">
    <location>
        <begin position="268"/>
        <end position="291"/>
    </location>
</feature>